<dbReference type="GO" id="GO:0033214">
    <property type="term" value="P:siderophore-iron import into cell"/>
    <property type="evidence" value="ECO:0007669"/>
    <property type="project" value="TreeGrafter"/>
</dbReference>
<dbReference type="InterPro" id="IPR011276">
    <property type="entry name" value="TonB_haem/Hb_rcpt"/>
</dbReference>
<dbReference type="NCBIfam" id="TIGR01785">
    <property type="entry name" value="TonB-hemin"/>
    <property type="match status" value="1"/>
</dbReference>
<dbReference type="Gene3D" id="2.40.170.20">
    <property type="entry name" value="TonB-dependent receptor, beta-barrel domain"/>
    <property type="match status" value="1"/>
</dbReference>
<dbReference type="Pfam" id="PF00593">
    <property type="entry name" value="TonB_dep_Rec_b-barrel"/>
    <property type="match status" value="1"/>
</dbReference>
<feature type="chain" id="PRO_5012317892" evidence="15">
    <location>
        <begin position="30"/>
        <end position="838"/>
    </location>
</feature>
<keyword evidence="10 13" id="KW-0472">Membrane</keyword>
<keyword evidence="18" id="KW-1185">Reference proteome</keyword>
<dbReference type="PANTHER" id="PTHR30442">
    <property type="entry name" value="IRON III DICITRATE TRANSPORT PROTEIN FECA"/>
    <property type="match status" value="1"/>
</dbReference>
<keyword evidence="8" id="KW-0408">Iron</keyword>
<proteinExistence type="inferred from homology"/>
<feature type="domain" description="Secretin/TonB short N-terminal" evidence="16">
    <location>
        <begin position="61"/>
        <end position="112"/>
    </location>
</feature>
<dbReference type="InterPro" id="IPR011662">
    <property type="entry name" value="Secretin/TonB_short_N"/>
</dbReference>
<comment type="subcellular location">
    <subcellularLocation>
        <location evidence="1 13">Cell outer membrane</location>
        <topology evidence="1 13">Multi-pass membrane protein</topology>
    </subcellularLocation>
</comment>
<dbReference type="InterPro" id="IPR010949">
    <property type="entry name" value="TonB_Hb/transfer/lactofer_rcpt"/>
</dbReference>
<evidence type="ECO:0000256" key="1">
    <source>
        <dbReference type="ARBA" id="ARBA00004571"/>
    </source>
</evidence>
<dbReference type="InterPro" id="IPR039426">
    <property type="entry name" value="TonB-dep_rcpt-like"/>
</dbReference>
<reference evidence="17 18" key="1">
    <citation type="submission" date="2016-11" db="EMBL/GenBank/DDBJ databases">
        <authorList>
            <person name="Jaros S."/>
            <person name="Januszkiewicz K."/>
            <person name="Wedrychowicz H."/>
        </authorList>
    </citation>
    <scope>NUCLEOTIDE SEQUENCE [LARGE SCALE GENOMIC DNA]</scope>
    <source>
        <strain evidence="17 18">DSM 18899</strain>
    </source>
</reference>
<evidence type="ECO:0000256" key="13">
    <source>
        <dbReference type="PROSITE-ProRule" id="PRU01360"/>
    </source>
</evidence>
<keyword evidence="11 17" id="KW-0675">Receptor</keyword>
<dbReference type="STRING" id="1121279.SAMN02745887_01271"/>
<dbReference type="GO" id="GO:0009279">
    <property type="term" value="C:cell outer membrane"/>
    <property type="evidence" value="ECO:0007669"/>
    <property type="project" value="UniProtKB-SubCell"/>
</dbReference>
<keyword evidence="4 13" id="KW-1134">Transmembrane beta strand</keyword>
<evidence type="ECO:0000256" key="6">
    <source>
        <dbReference type="ARBA" id="ARBA00022692"/>
    </source>
</evidence>
<feature type="signal peptide" evidence="15">
    <location>
        <begin position="1"/>
        <end position="29"/>
    </location>
</feature>
<evidence type="ECO:0000256" key="7">
    <source>
        <dbReference type="ARBA" id="ARBA00022729"/>
    </source>
</evidence>
<evidence type="ECO:0000313" key="18">
    <source>
        <dbReference type="Proteomes" id="UP000186513"/>
    </source>
</evidence>
<keyword evidence="5" id="KW-0410">Iron transport</keyword>
<dbReference type="InterPro" id="IPR036942">
    <property type="entry name" value="Beta-barrel_TonB_sf"/>
</dbReference>
<dbReference type="OrthoDB" id="9790771at2"/>
<dbReference type="EMBL" id="FPKR01000004">
    <property type="protein sequence ID" value="SFZ74492.1"/>
    <property type="molecule type" value="Genomic_DNA"/>
</dbReference>
<evidence type="ECO:0000256" key="15">
    <source>
        <dbReference type="SAM" id="SignalP"/>
    </source>
</evidence>
<dbReference type="GO" id="GO:0015232">
    <property type="term" value="F:heme transmembrane transporter activity"/>
    <property type="evidence" value="ECO:0007669"/>
    <property type="project" value="InterPro"/>
</dbReference>
<evidence type="ECO:0000313" key="17">
    <source>
        <dbReference type="EMBL" id="SFZ74492.1"/>
    </source>
</evidence>
<sequence>MRPVVPRLPLRPTLLALSIALLAPLPSWAAEAQPAPTLRDYALPAGPLAERLNQIASEAGLILVLDPALTAQRRASPVQGRLDGQAALQMALRDSGLALERTQLGTFQLKDPNRKPPKAARNEVLLPSITVVGDRLNSDTVGRSYLSREDVASQQASNVAALLDTLPGVDLSGSSRPGGQSLNIWGFNKVQDVKVIVDGAPKGFEKYRQGSVFIEPELIKSLEVNKGPHTALYGNGGFGGIVSIETKDAKDLLRAGEQIGGLIKYSHHTNNREHDGTLALYAASEDGRFDGLAYYTQRHADDLKKPDGTPFRFSAMDTPSALAKLNFRPGDGQVITVSAMQSKSTGWVPFAAMGEDVATPTEAEIKKYGWEGAWQRKVLYRDQQDDTASIKWRYQPSGNALLNLTASYAHSKTRQHDRRPDTAAQGSFLGSLGNESWASYRDELAELRNESAFSTGALVHVLTVGGQLHQNRRETLMYYPSSTALKDPSYNYGYFQPYYMPGGRQDTRAAFVQDAVSYDSLTVTAALRYDEVESEGTPNLAARYNSPNPLAGHDYRTVIYRGLSPRLGLFWKTSEGSALFADLSRTWRAPTIDELYTTQYYVSASNSSNVPGTSRQLKRERILASRLGAMFSGRNLLSAGDDGLLRITLFHNRVRQAINLQRGTYYYGYQSGMPVPAALPNYRNLPGYHSEGLELEGFYNTPRLFASLSLAVQHGKRDGSQNNPWAEDEPISAIAPAKLISQLGLKLPAWGAAIGWQGRFVAAQHKVLPVGNVYRLPPSAGYGLHGLFASWQGREGALQGLEARLTVDNLFDKTYQPYLSEAVTGVGRNVKLSLAKFF</sequence>
<evidence type="ECO:0000256" key="5">
    <source>
        <dbReference type="ARBA" id="ARBA00022496"/>
    </source>
</evidence>
<evidence type="ECO:0000256" key="12">
    <source>
        <dbReference type="ARBA" id="ARBA00023237"/>
    </source>
</evidence>
<evidence type="ECO:0000256" key="11">
    <source>
        <dbReference type="ARBA" id="ARBA00023170"/>
    </source>
</evidence>
<dbReference type="Gene3D" id="2.170.130.10">
    <property type="entry name" value="TonB-dependent receptor, plug domain"/>
    <property type="match status" value="1"/>
</dbReference>
<accession>A0A1K2HCH3</accession>
<dbReference type="NCBIfam" id="TIGR01786">
    <property type="entry name" value="TonB-hemlactrns"/>
    <property type="match status" value="1"/>
</dbReference>
<keyword evidence="6 13" id="KW-0812">Transmembrane</keyword>
<dbReference type="CDD" id="cd01347">
    <property type="entry name" value="ligand_gated_channel"/>
    <property type="match status" value="1"/>
</dbReference>
<keyword evidence="9 14" id="KW-0798">TonB box</keyword>
<protein>
    <submittedName>
        <fullName evidence="17">Hemoglobin/transferrin/lactoferrin receptor protein</fullName>
    </submittedName>
</protein>
<dbReference type="InterPro" id="IPR037066">
    <property type="entry name" value="Plug_dom_sf"/>
</dbReference>
<dbReference type="Pfam" id="PF07715">
    <property type="entry name" value="Plug"/>
    <property type="match status" value="1"/>
</dbReference>
<dbReference type="RefSeq" id="WP_072427800.1">
    <property type="nucleotide sequence ID" value="NZ_FPKR01000004.1"/>
</dbReference>
<dbReference type="InterPro" id="IPR012910">
    <property type="entry name" value="Plug_dom"/>
</dbReference>
<keyword evidence="5" id="KW-0406">Ion transport</keyword>
<dbReference type="Proteomes" id="UP000186513">
    <property type="component" value="Unassembled WGS sequence"/>
</dbReference>
<name>A0A1K2HCH3_9NEIS</name>
<evidence type="ECO:0000256" key="8">
    <source>
        <dbReference type="ARBA" id="ARBA00023004"/>
    </source>
</evidence>
<keyword evidence="3 13" id="KW-0813">Transport</keyword>
<gene>
    <name evidence="17" type="ORF">SAMN02745887_01271</name>
</gene>
<dbReference type="InterPro" id="IPR000531">
    <property type="entry name" value="Beta-barrel_TonB"/>
</dbReference>
<dbReference type="SUPFAM" id="SSF56935">
    <property type="entry name" value="Porins"/>
    <property type="match status" value="1"/>
</dbReference>
<dbReference type="PROSITE" id="PS52016">
    <property type="entry name" value="TONB_DEPENDENT_REC_3"/>
    <property type="match status" value="1"/>
</dbReference>
<keyword evidence="12 13" id="KW-0998">Cell outer membrane</keyword>
<evidence type="ECO:0000256" key="10">
    <source>
        <dbReference type="ARBA" id="ARBA00023136"/>
    </source>
</evidence>
<evidence type="ECO:0000256" key="14">
    <source>
        <dbReference type="RuleBase" id="RU003357"/>
    </source>
</evidence>
<evidence type="ECO:0000259" key="16">
    <source>
        <dbReference type="SMART" id="SM00965"/>
    </source>
</evidence>
<organism evidence="17 18">
    <name type="scientific">Chitinimonas taiwanensis DSM 18899</name>
    <dbReference type="NCBI Taxonomy" id="1121279"/>
    <lineage>
        <taxon>Bacteria</taxon>
        <taxon>Pseudomonadati</taxon>
        <taxon>Pseudomonadota</taxon>
        <taxon>Betaproteobacteria</taxon>
        <taxon>Neisseriales</taxon>
        <taxon>Chitinibacteraceae</taxon>
        <taxon>Chitinimonas</taxon>
    </lineage>
</organism>
<evidence type="ECO:0000256" key="3">
    <source>
        <dbReference type="ARBA" id="ARBA00022448"/>
    </source>
</evidence>
<dbReference type="Gene3D" id="3.55.50.30">
    <property type="match status" value="1"/>
</dbReference>
<dbReference type="SMART" id="SM00965">
    <property type="entry name" value="STN"/>
    <property type="match status" value="1"/>
</dbReference>
<comment type="similarity">
    <text evidence="2 13 14">Belongs to the TonB-dependent receptor family.</text>
</comment>
<keyword evidence="7 15" id="KW-0732">Signal</keyword>
<evidence type="ECO:0000256" key="4">
    <source>
        <dbReference type="ARBA" id="ARBA00022452"/>
    </source>
</evidence>
<dbReference type="AlphaFoldDB" id="A0A1K2HCH3"/>
<evidence type="ECO:0000256" key="9">
    <source>
        <dbReference type="ARBA" id="ARBA00023077"/>
    </source>
</evidence>
<evidence type="ECO:0000256" key="2">
    <source>
        <dbReference type="ARBA" id="ARBA00009810"/>
    </source>
</evidence>
<dbReference type="PANTHER" id="PTHR30442:SF0">
    <property type="entry name" value="FE(3+) DICITRATE TRANSPORT PROTEIN FECA"/>
    <property type="match status" value="1"/>
</dbReference>